<comment type="caution">
    <text evidence="4">The sequence shown here is derived from an EMBL/GenBank/DDBJ whole genome shotgun (WGS) entry which is preliminary data.</text>
</comment>
<dbReference type="GO" id="GO:0008270">
    <property type="term" value="F:zinc ion binding"/>
    <property type="evidence" value="ECO:0007669"/>
    <property type="project" value="UniProtKB-KW"/>
</dbReference>
<dbReference type="GO" id="GO:0004842">
    <property type="term" value="F:ubiquitin-protein transferase activity"/>
    <property type="evidence" value="ECO:0007669"/>
    <property type="project" value="TreeGrafter"/>
</dbReference>
<name>A0AAD8RMA4_LOLMU</name>
<keyword evidence="5" id="KW-1185">Reference proteome</keyword>
<evidence type="ECO:0000256" key="1">
    <source>
        <dbReference type="ARBA" id="ARBA00022723"/>
    </source>
</evidence>
<gene>
    <name evidence="4" type="ORF">QYE76_002019</name>
</gene>
<proteinExistence type="predicted"/>
<dbReference type="PANTHER" id="PTHR42647">
    <property type="entry name" value="SBP (S-RIBONUCLEASE BINDING PROTEIN) FAMILY PROTEIN"/>
    <property type="match status" value="1"/>
</dbReference>
<evidence type="ECO:0000256" key="3">
    <source>
        <dbReference type="ARBA" id="ARBA00022833"/>
    </source>
</evidence>
<keyword evidence="3" id="KW-0862">Zinc</keyword>
<dbReference type="PANTHER" id="PTHR42647:SF12">
    <property type="entry name" value="BOI-RELATED E3 UBIQUITIN-PROTEIN LIGASE 2-RELATED"/>
    <property type="match status" value="1"/>
</dbReference>
<dbReference type="Gene3D" id="3.30.40.10">
    <property type="entry name" value="Zinc/RING finger domain, C3HC4 (zinc finger)"/>
    <property type="match status" value="1"/>
</dbReference>
<dbReference type="Proteomes" id="UP001231189">
    <property type="component" value="Unassembled WGS sequence"/>
</dbReference>
<evidence type="ECO:0008006" key="6">
    <source>
        <dbReference type="Google" id="ProtNLM"/>
    </source>
</evidence>
<sequence length="305" mass="33718">MILGTGDHQPAPAPTWLRFNQVGTSTAAAMPTNYATVVPGQQGYQSSYMVTPLPPSTSLVEEQDQYTEFLALAAVDLAKRGATLQGTLRSHKMVAGYKRKRDERLVPVLGVPHGQQQQQTIVVDDLLLNQASKMWEVLAKQKQRHMRLITSAAEDRAAKQLKAKDEEMKSIWVRNMALQDQVRILQREAQAWRNIARSKEAATSAIRDDLQRALEQAVRGRAVDDASSCCWGDNQVAFRRDDDYEVSKPEAAMSFGRCKGCGQGEAMELLLPCRHLCMCVPCAAMAKACPACGCTKTNSIFVNFS</sequence>
<dbReference type="EMBL" id="JAUUTY010000005">
    <property type="protein sequence ID" value="KAK1627704.1"/>
    <property type="molecule type" value="Genomic_DNA"/>
</dbReference>
<protein>
    <recommendedName>
        <fullName evidence="6">RING-type domain-containing protein</fullName>
    </recommendedName>
</protein>
<evidence type="ECO:0000256" key="2">
    <source>
        <dbReference type="ARBA" id="ARBA00022771"/>
    </source>
</evidence>
<keyword evidence="2" id="KW-0863">Zinc-finger</keyword>
<evidence type="ECO:0000313" key="4">
    <source>
        <dbReference type="EMBL" id="KAK1627704.1"/>
    </source>
</evidence>
<dbReference type="CDD" id="cd16649">
    <property type="entry name" value="mRING-HC-C3HC5_CGRF1-like"/>
    <property type="match status" value="1"/>
</dbReference>
<reference evidence="4" key="1">
    <citation type="submission" date="2023-07" db="EMBL/GenBank/DDBJ databases">
        <title>A chromosome-level genome assembly of Lolium multiflorum.</title>
        <authorList>
            <person name="Chen Y."/>
            <person name="Copetti D."/>
            <person name="Kolliker R."/>
            <person name="Studer B."/>
        </authorList>
    </citation>
    <scope>NUCLEOTIDE SEQUENCE</scope>
    <source>
        <strain evidence="4">02402/16</strain>
        <tissue evidence="4">Leaf</tissue>
    </source>
</reference>
<dbReference type="AlphaFoldDB" id="A0AAD8RMA4"/>
<dbReference type="GO" id="GO:0043067">
    <property type="term" value="P:regulation of programmed cell death"/>
    <property type="evidence" value="ECO:0007669"/>
    <property type="project" value="TreeGrafter"/>
</dbReference>
<organism evidence="4 5">
    <name type="scientific">Lolium multiflorum</name>
    <name type="common">Italian ryegrass</name>
    <name type="synonym">Lolium perenne subsp. multiflorum</name>
    <dbReference type="NCBI Taxonomy" id="4521"/>
    <lineage>
        <taxon>Eukaryota</taxon>
        <taxon>Viridiplantae</taxon>
        <taxon>Streptophyta</taxon>
        <taxon>Embryophyta</taxon>
        <taxon>Tracheophyta</taxon>
        <taxon>Spermatophyta</taxon>
        <taxon>Magnoliopsida</taxon>
        <taxon>Liliopsida</taxon>
        <taxon>Poales</taxon>
        <taxon>Poaceae</taxon>
        <taxon>BOP clade</taxon>
        <taxon>Pooideae</taxon>
        <taxon>Poodae</taxon>
        <taxon>Poeae</taxon>
        <taxon>Poeae Chloroplast Group 2 (Poeae type)</taxon>
        <taxon>Loliodinae</taxon>
        <taxon>Loliinae</taxon>
        <taxon>Lolium</taxon>
    </lineage>
</organism>
<evidence type="ECO:0000313" key="5">
    <source>
        <dbReference type="Proteomes" id="UP001231189"/>
    </source>
</evidence>
<keyword evidence="1" id="KW-0479">Metal-binding</keyword>
<accession>A0AAD8RMA4</accession>
<dbReference type="InterPro" id="IPR013083">
    <property type="entry name" value="Znf_RING/FYVE/PHD"/>
</dbReference>